<feature type="compositionally biased region" description="Basic and acidic residues" evidence="7">
    <location>
        <begin position="164"/>
        <end position="173"/>
    </location>
</feature>
<proteinExistence type="inferred from homology"/>
<dbReference type="OrthoDB" id="21060at2759"/>
<dbReference type="PROSITE" id="PS51879">
    <property type="entry name" value="RST"/>
    <property type="match status" value="2"/>
</dbReference>
<comment type="subcellular location">
    <subcellularLocation>
        <location evidence="1">Nucleus</location>
    </subcellularLocation>
</comment>
<dbReference type="Pfam" id="PF12174">
    <property type="entry name" value="RST"/>
    <property type="match status" value="2"/>
</dbReference>
<evidence type="ECO:0000256" key="2">
    <source>
        <dbReference type="ARBA" id="ARBA00006178"/>
    </source>
</evidence>
<dbReference type="InterPro" id="IPR045144">
    <property type="entry name" value="TAF4"/>
</dbReference>
<keyword evidence="3" id="KW-0805">Transcription regulation</keyword>
<feature type="region of interest" description="Disordered" evidence="7">
    <location>
        <begin position="111"/>
        <end position="186"/>
    </location>
</feature>
<dbReference type="Proteomes" id="UP000554482">
    <property type="component" value="Unassembled WGS sequence"/>
</dbReference>
<feature type="region of interest" description="Disordered" evidence="7">
    <location>
        <begin position="514"/>
        <end position="565"/>
    </location>
</feature>
<dbReference type="GO" id="GO:0016251">
    <property type="term" value="F:RNA polymerase II general transcription initiation factor activity"/>
    <property type="evidence" value="ECO:0007669"/>
    <property type="project" value="TreeGrafter"/>
</dbReference>
<dbReference type="Pfam" id="PF05236">
    <property type="entry name" value="TAF4"/>
    <property type="match status" value="1"/>
</dbReference>
<dbReference type="GO" id="GO:0003677">
    <property type="term" value="F:DNA binding"/>
    <property type="evidence" value="ECO:0007669"/>
    <property type="project" value="TreeGrafter"/>
</dbReference>
<gene>
    <name evidence="9" type="ORF">FRX31_015801</name>
</gene>
<keyword evidence="9" id="KW-0396">Initiation factor</keyword>
<dbReference type="PANTHER" id="PTHR15138">
    <property type="entry name" value="TRANSCRIPTION INITIATION FACTOR TFIID SUBUNIT 4"/>
    <property type="match status" value="1"/>
</dbReference>
<feature type="region of interest" description="Disordered" evidence="7">
    <location>
        <begin position="606"/>
        <end position="627"/>
    </location>
</feature>
<dbReference type="Gene3D" id="1.10.20.10">
    <property type="entry name" value="Histone, subunit A"/>
    <property type="match status" value="1"/>
</dbReference>
<accession>A0A7J6WCB2</accession>
<organism evidence="9 10">
    <name type="scientific">Thalictrum thalictroides</name>
    <name type="common">Rue-anemone</name>
    <name type="synonym">Anemone thalictroides</name>
    <dbReference type="NCBI Taxonomy" id="46969"/>
    <lineage>
        <taxon>Eukaryota</taxon>
        <taxon>Viridiplantae</taxon>
        <taxon>Streptophyta</taxon>
        <taxon>Embryophyta</taxon>
        <taxon>Tracheophyta</taxon>
        <taxon>Spermatophyta</taxon>
        <taxon>Magnoliopsida</taxon>
        <taxon>Ranunculales</taxon>
        <taxon>Ranunculaceae</taxon>
        <taxon>Thalictroideae</taxon>
        <taxon>Thalictrum</taxon>
    </lineage>
</organism>
<evidence type="ECO:0000256" key="1">
    <source>
        <dbReference type="ARBA" id="ARBA00004123"/>
    </source>
</evidence>
<comment type="similarity">
    <text evidence="2">Belongs to the TAF4 family.</text>
</comment>
<evidence type="ECO:0000313" key="9">
    <source>
        <dbReference type="EMBL" id="KAF5194613.1"/>
    </source>
</evidence>
<dbReference type="EMBL" id="JABWDY010018487">
    <property type="protein sequence ID" value="KAF5194613.1"/>
    <property type="molecule type" value="Genomic_DNA"/>
</dbReference>
<dbReference type="GO" id="GO:0006367">
    <property type="term" value="P:transcription initiation at RNA polymerase II promoter"/>
    <property type="evidence" value="ECO:0007669"/>
    <property type="project" value="TreeGrafter"/>
</dbReference>
<dbReference type="CDD" id="cd08045">
    <property type="entry name" value="HFD_TAF4"/>
    <property type="match status" value="1"/>
</dbReference>
<dbReference type="InterPro" id="IPR007900">
    <property type="entry name" value="TAF4_C"/>
</dbReference>
<dbReference type="GO" id="GO:0005669">
    <property type="term" value="C:transcription factor TFIID complex"/>
    <property type="evidence" value="ECO:0007669"/>
    <property type="project" value="InterPro"/>
</dbReference>
<comment type="caution">
    <text evidence="9">The sequence shown here is derived from an EMBL/GenBank/DDBJ whole genome shotgun (WGS) entry which is preliminary data.</text>
</comment>
<comment type="function">
    <text evidence="6">TAFs are components of the transcription factor IID (TFIID) complex that is essential for mediating regulation of RNA polymerase transcription.</text>
</comment>
<name>A0A7J6WCB2_THATH</name>
<feature type="region of interest" description="Disordered" evidence="7">
    <location>
        <begin position="337"/>
        <end position="368"/>
    </location>
</feature>
<dbReference type="InterPro" id="IPR022003">
    <property type="entry name" value="RST"/>
</dbReference>
<reference evidence="9 10" key="1">
    <citation type="submission" date="2020-06" db="EMBL/GenBank/DDBJ databases">
        <title>Transcriptomic and genomic resources for Thalictrum thalictroides and T. hernandezii: Facilitating candidate gene discovery in an emerging model plant lineage.</title>
        <authorList>
            <person name="Arias T."/>
            <person name="Riano-Pachon D.M."/>
            <person name="Di Stilio V.S."/>
        </authorList>
    </citation>
    <scope>NUCLEOTIDE SEQUENCE [LARGE SCALE GENOMIC DNA]</scope>
    <source>
        <strain evidence="10">cv. WT478/WT964</strain>
        <tissue evidence="9">Leaves</tissue>
    </source>
</reference>
<dbReference type="GO" id="GO:0046982">
    <property type="term" value="F:protein heterodimerization activity"/>
    <property type="evidence" value="ECO:0007669"/>
    <property type="project" value="InterPro"/>
</dbReference>
<dbReference type="GO" id="GO:0003743">
    <property type="term" value="F:translation initiation factor activity"/>
    <property type="evidence" value="ECO:0007669"/>
    <property type="project" value="UniProtKB-KW"/>
</dbReference>
<protein>
    <submittedName>
        <fullName evidence="9">Transcription initiation factor tfiid subunit 4b</fullName>
    </submittedName>
</protein>
<evidence type="ECO:0000256" key="5">
    <source>
        <dbReference type="ARBA" id="ARBA00023242"/>
    </source>
</evidence>
<sequence length="684" mass="76059">MAIEPNIVKLLEGYEDDVTIHSGGADVEASATLMQQYPTQAAQRVSIGKLLSVIVPHIDKDKAMQLQTLLSKLKKQEIQEDGFLRHLKSIVGDQMLIQAVQMQCQVKIQTSSNSQKSSHQLQLQPVSQNSSQQQHGSPATGNKHNHNLSRKSGLEIFEQNSTGEEYRMRKPDQHQYSTRAADSENHNKQVSIGTLLSVIVPHIDKDKVMQLQTLYSKLKKREIHKNGFLTHLRSIVGDQMLIQAVQMQGQAKAKAQAQAASNSQKSSQNSSQQQQSQEQQISQIPASLISTFFGSAKNNQGNPAPTGTNSISNSMPTQLDSSVAVRTQVIPSTSASLGLGTSIKTAPEKPTIGQKKPLDDAVGSPSSLASKKQKVSGAFLDQSIEQLNDVTTVSGVDLREEEEQLFYGRKEDSRASEPTRRVVQEKEEMLILQKIPLQNKLSKIMSKCGIKNMSKDVERCLSLCLEERMRGLIKNLIRVSKQRVDVERSIHRTNTTSDVRRQILVMNMKAKEDWEKKQAEKLQKTTEAEGKPGADSEKGKDEGRSKNHKENKEEDDKMRTTAANAATRVAVGGDDMYSKWLLMAKQAQQKRQGMDSASFAQMSKDITRETHDGENRSSSATASRGMRKPVVMPHTKVVRTISVKDVLAVLEREPQMLKSALVYRLYVGLVYRLYVMSAYGQTAE</sequence>
<dbReference type="InterPro" id="IPR009072">
    <property type="entry name" value="Histone-fold"/>
</dbReference>
<evidence type="ECO:0000256" key="4">
    <source>
        <dbReference type="ARBA" id="ARBA00023163"/>
    </source>
</evidence>
<keyword evidence="10" id="KW-1185">Reference proteome</keyword>
<feature type="compositionally biased region" description="Basic and acidic residues" evidence="7">
    <location>
        <begin position="514"/>
        <end position="559"/>
    </location>
</feature>
<evidence type="ECO:0000313" key="10">
    <source>
        <dbReference type="Proteomes" id="UP000554482"/>
    </source>
</evidence>
<feature type="region of interest" description="Disordered" evidence="7">
    <location>
        <begin position="294"/>
        <end position="319"/>
    </location>
</feature>
<feature type="domain" description="RST" evidence="8">
    <location>
        <begin position="183"/>
        <end position="254"/>
    </location>
</feature>
<evidence type="ECO:0000256" key="7">
    <source>
        <dbReference type="SAM" id="MobiDB-lite"/>
    </source>
</evidence>
<keyword evidence="4" id="KW-0804">Transcription</keyword>
<feature type="compositionally biased region" description="Polar residues" evidence="7">
    <location>
        <begin position="111"/>
        <end position="142"/>
    </location>
</feature>
<keyword evidence="9" id="KW-0648">Protein biosynthesis</keyword>
<dbReference type="FunFam" id="1.10.20.10:FF:000015">
    <property type="entry name" value="Transcription initiation factor TFIID subunit 4B"/>
    <property type="match status" value="1"/>
</dbReference>
<evidence type="ECO:0000259" key="8">
    <source>
        <dbReference type="PROSITE" id="PS51879"/>
    </source>
</evidence>
<evidence type="ECO:0000256" key="3">
    <source>
        <dbReference type="ARBA" id="ARBA00023015"/>
    </source>
</evidence>
<keyword evidence="5" id="KW-0539">Nucleus</keyword>
<dbReference type="AlphaFoldDB" id="A0A7J6WCB2"/>
<dbReference type="PANTHER" id="PTHR15138:SF14">
    <property type="entry name" value="TRANSCRIPTION INITIATION FACTOR TFIID SUBUNIT 4"/>
    <property type="match status" value="1"/>
</dbReference>
<feature type="region of interest" description="Disordered" evidence="7">
    <location>
        <begin position="255"/>
        <end position="281"/>
    </location>
</feature>
<feature type="domain" description="RST" evidence="8">
    <location>
        <begin position="38"/>
        <end position="109"/>
    </location>
</feature>
<feature type="compositionally biased region" description="Basic and acidic residues" evidence="7">
    <location>
        <begin position="606"/>
        <end position="615"/>
    </location>
</feature>
<evidence type="ECO:0000256" key="6">
    <source>
        <dbReference type="ARBA" id="ARBA00058775"/>
    </source>
</evidence>